<dbReference type="Gene3D" id="3.30.2350.10">
    <property type="entry name" value="Pseudouridine synthase"/>
    <property type="match status" value="1"/>
</dbReference>
<keyword evidence="3 6" id="KW-0413">Isomerase</keyword>
<dbReference type="GO" id="GO:0000455">
    <property type="term" value="P:enzyme-directed rRNA pseudouridine synthesis"/>
    <property type="evidence" value="ECO:0007669"/>
    <property type="project" value="TreeGrafter"/>
</dbReference>
<dbReference type="GO" id="GO:0003723">
    <property type="term" value="F:RNA binding"/>
    <property type="evidence" value="ECO:0007669"/>
    <property type="project" value="UniProtKB-KW"/>
</dbReference>
<dbReference type="InterPro" id="IPR006224">
    <property type="entry name" value="PsdUridine_synth_RluA-like_CS"/>
</dbReference>
<organism evidence="8 9">
    <name type="scientific">Brevibacillus fulvus</name>
    <dbReference type="NCBI Taxonomy" id="1125967"/>
    <lineage>
        <taxon>Bacteria</taxon>
        <taxon>Bacillati</taxon>
        <taxon>Bacillota</taxon>
        <taxon>Bacilli</taxon>
        <taxon>Bacillales</taxon>
        <taxon>Paenibacillaceae</taxon>
        <taxon>Brevibacillus</taxon>
    </lineage>
</organism>
<dbReference type="EMBL" id="JAFBEB010000008">
    <property type="protein sequence ID" value="MBM7590997.1"/>
    <property type="molecule type" value="Genomic_DNA"/>
</dbReference>
<dbReference type="InterPro" id="IPR020103">
    <property type="entry name" value="PsdUridine_synth_cat_dom_sf"/>
</dbReference>
<name>A0A938Y3M3_9BACL</name>
<dbReference type="InterPro" id="IPR036986">
    <property type="entry name" value="S4_RNA-bd_sf"/>
</dbReference>
<evidence type="ECO:0000313" key="8">
    <source>
        <dbReference type="EMBL" id="MBM7590997.1"/>
    </source>
</evidence>
<dbReference type="RefSeq" id="WP_204518731.1">
    <property type="nucleotide sequence ID" value="NZ_BAABIN010000005.1"/>
</dbReference>
<dbReference type="EC" id="5.4.99.-" evidence="6"/>
<dbReference type="PANTHER" id="PTHR21600">
    <property type="entry name" value="MITOCHONDRIAL RNA PSEUDOURIDINE SYNTHASE"/>
    <property type="match status" value="1"/>
</dbReference>
<comment type="similarity">
    <text evidence="2 6">Belongs to the pseudouridine synthase RluA family.</text>
</comment>
<protein>
    <recommendedName>
        <fullName evidence="6">Pseudouridine synthase</fullName>
        <ecNumber evidence="6">5.4.99.-</ecNumber>
    </recommendedName>
</protein>
<dbReference type="InterPro" id="IPR006225">
    <property type="entry name" value="PsdUridine_synth_RluC/D"/>
</dbReference>
<dbReference type="Gene3D" id="3.10.290.10">
    <property type="entry name" value="RNA-binding S4 domain"/>
    <property type="match status" value="1"/>
</dbReference>
<evidence type="ECO:0000256" key="5">
    <source>
        <dbReference type="PROSITE-ProRule" id="PRU00182"/>
    </source>
</evidence>
<evidence type="ECO:0000256" key="2">
    <source>
        <dbReference type="ARBA" id="ARBA00010876"/>
    </source>
</evidence>
<evidence type="ECO:0000256" key="4">
    <source>
        <dbReference type="PIRSR" id="PIRSR606225-1"/>
    </source>
</evidence>
<dbReference type="PROSITE" id="PS50889">
    <property type="entry name" value="S4"/>
    <property type="match status" value="1"/>
</dbReference>
<dbReference type="CDD" id="cd02869">
    <property type="entry name" value="PseudoU_synth_RluA_like"/>
    <property type="match status" value="1"/>
</dbReference>
<dbReference type="InterPro" id="IPR050188">
    <property type="entry name" value="RluA_PseudoU_synthase"/>
</dbReference>
<dbReference type="SUPFAM" id="SSF55120">
    <property type="entry name" value="Pseudouridine synthase"/>
    <property type="match status" value="1"/>
</dbReference>
<dbReference type="NCBIfam" id="TIGR00005">
    <property type="entry name" value="rluA_subfam"/>
    <property type="match status" value="1"/>
</dbReference>
<dbReference type="GO" id="GO:0009982">
    <property type="term" value="F:pseudouridine synthase activity"/>
    <property type="evidence" value="ECO:0007669"/>
    <property type="project" value="InterPro"/>
</dbReference>
<sequence>MLETVLQFTVTAQEAEKTLREVLTTQFGVSRRLLTRAKHQGRILVNGEVAFVSALLKPGDQVEVMIEQEQTEHLQAEPMPLAIRYEDQDMLVLAKPAGIVVHPTGNHHQGTLANGVIAYWQAKGEHRRFRPVNRLDKDTSGLMIVAKNQWAHEQFSRMQQERTLKRYYQAIVEGVMEQPEGVIEAPIGRADHSIIEREVREDGQYARTHFTVLAQGPQAALVELSLETGRTHQIRVHLSYMGHPLLGDDLYGGSLALINRQALHAVRLSFLHPRSQERLDFYEPLPEDMEQLLKQVIGKQQH</sequence>
<evidence type="ECO:0000256" key="1">
    <source>
        <dbReference type="ARBA" id="ARBA00000073"/>
    </source>
</evidence>
<feature type="active site" evidence="4">
    <location>
        <position position="136"/>
    </location>
</feature>
<accession>A0A938Y3M3</accession>
<gene>
    <name evidence="8" type="ORF">JOD01_002609</name>
</gene>
<evidence type="ECO:0000256" key="6">
    <source>
        <dbReference type="RuleBase" id="RU362028"/>
    </source>
</evidence>
<comment type="caution">
    <text evidence="8">The sequence shown here is derived from an EMBL/GenBank/DDBJ whole genome shotgun (WGS) entry which is preliminary data.</text>
</comment>
<keyword evidence="5" id="KW-0694">RNA-binding</keyword>
<evidence type="ECO:0000313" key="9">
    <source>
        <dbReference type="Proteomes" id="UP000717624"/>
    </source>
</evidence>
<reference evidence="8" key="1">
    <citation type="submission" date="2021-01" db="EMBL/GenBank/DDBJ databases">
        <title>Genomic Encyclopedia of Type Strains, Phase IV (KMG-IV): sequencing the most valuable type-strain genomes for metagenomic binning, comparative biology and taxonomic classification.</title>
        <authorList>
            <person name="Goeker M."/>
        </authorList>
    </citation>
    <scope>NUCLEOTIDE SEQUENCE</scope>
    <source>
        <strain evidence="8">DSM 25523</strain>
    </source>
</reference>
<dbReference type="GO" id="GO:0140098">
    <property type="term" value="F:catalytic activity, acting on RNA"/>
    <property type="evidence" value="ECO:0007669"/>
    <property type="project" value="UniProtKB-ARBA"/>
</dbReference>
<dbReference type="CDD" id="cd00165">
    <property type="entry name" value="S4"/>
    <property type="match status" value="1"/>
</dbReference>
<comment type="function">
    <text evidence="6">Responsible for synthesis of pseudouridine from uracil.</text>
</comment>
<evidence type="ECO:0000256" key="3">
    <source>
        <dbReference type="ARBA" id="ARBA00023235"/>
    </source>
</evidence>
<dbReference type="PANTHER" id="PTHR21600:SF35">
    <property type="entry name" value="PSEUDOURIDINE SYNTHASE"/>
    <property type="match status" value="1"/>
</dbReference>
<evidence type="ECO:0000259" key="7">
    <source>
        <dbReference type="Pfam" id="PF00849"/>
    </source>
</evidence>
<feature type="domain" description="Pseudouridine synthase RsuA/RluA-like" evidence="7">
    <location>
        <begin position="90"/>
        <end position="239"/>
    </location>
</feature>
<dbReference type="AlphaFoldDB" id="A0A938Y3M3"/>
<dbReference type="Pfam" id="PF00849">
    <property type="entry name" value="PseudoU_synth_2"/>
    <property type="match status" value="1"/>
</dbReference>
<proteinExistence type="inferred from homology"/>
<keyword evidence="9" id="KW-1185">Reference proteome</keyword>
<comment type="catalytic activity">
    <reaction evidence="1 6">
        <text>a uridine in RNA = a pseudouridine in RNA</text>
        <dbReference type="Rhea" id="RHEA:48348"/>
        <dbReference type="Rhea" id="RHEA-COMP:12068"/>
        <dbReference type="Rhea" id="RHEA-COMP:12069"/>
        <dbReference type="ChEBI" id="CHEBI:65314"/>
        <dbReference type="ChEBI" id="CHEBI:65315"/>
    </reaction>
</comment>
<dbReference type="PROSITE" id="PS01129">
    <property type="entry name" value="PSI_RLU"/>
    <property type="match status" value="1"/>
</dbReference>
<dbReference type="Proteomes" id="UP000717624">
    <property type="component" value="Unassembled WGS sequence"/>
</dbReference>
<dbReference type="InterPro" id="IPR006145">
    <property type="entry name" value="PsdUridine_synth_RsuA/RluA"/>
</dbReference>